<dbReference type="AlphaFoldDB" id="A0A3N5DLG5"/>
<dbReference type="GO" id="GO:0016758">
    <property type="term" value="F:hexosyltransferase activity"/>
    <property type="evidence" value="ECO:0007669"/>
    <property type="project" value="UniProtKB-ARBA"/>
</dbReference>
<gene>
    <name evidence="2" type="ORF">EHN07_10055</name>
</gene>
<dbReference type="Gene3D" id="3.90.550.10">
    <property type="entry name" value="Spore Coat Polysaccharide Biosynthesis Protein SpsA, Chain A"/>
    <property type="match status" value="1"/>
</dbReference>
<sequence>MDSIPVIAVLMSTYNGQLYLEQQIDSLLKQTQNNFTLYIRDDGSTDDTVKIIENYVDKFHNVVFLKDSINLGAAGSFLSLQNEVDADYYFFCDQDDVWLPNKIEDTLKSFEGKDESKPIIAHTDLIIVDERLNYLSESFYDYSNISINEFKNKKQILLQNYIVGCTSCINRALAKISRINRAEVESIAMHDWWYTLNATYFGEVIYIDKATIMYRQHNNNTLGANKDSLGRYVKLFISGEGIKRVNRYRNKLVKQSKFFAMKNIDLISHEDRLPFQDIYLLDDRSSIIDVLRFFVCKKNSLKSFKRNLAFIISSIFY</sequence>
<reference evidence="2 3" key="1">
    <citation type="submission" date="2018-11" db="EMBL/GenBank/DDBJ databases">
        <title>Draft genome sequence of Buttiauxella warmboldiae CCUG 35512.</title>
        <authorList>
            <person name="Salva-Serra F."/>
            <person name="Marathe N."/>
            <person name="Moore E."/>
            <person name="Svensson L."/>
            <person name="Engstrom-Jakobsson H."/>
        </authorList>
    </citation>
    <scope>NUCLEOTIDE SEQUENCE [LARGE SCALE GENOMIC DNA]</scope>
    <source>
        <strain evidence="2 3">CCUG 35512</strain>
    </source>
</reference>
<protein>
    <submittedName>
        <fullName evidence="2">Glycosyltransferase family 2 protein</fullName>
    </submittedName>
</protein>
<dbReference type="Pfam" id="PF00535">
    <property type="entry name" value="Glycos_transf_2"/>
    <property type="match status" value="1"/>
</dbReference>
<keyword evidence="2" id="KW-0808">Transferase</keyword>
<dbReference type="SUPFAM" id="SSF53448">
    <property type="entry name" value="Nucleotide-diphospho-sugar transferases"/>
    <property type="match status" value="1"/>
</dbReference>
<name>A0A3N5DLG5_9ENTR</name>
<evidence type="ECO:0000259" key="1">
    <source>
        <dbReference type="Pfam" id="PF00535"/>
    </source>
</evidence>
<comment type="caution">
    <text evidence="2">The sequence shown here is derived from an EMBL/GenBank/DDBJ whole genome shotgun (WGS) entry which is preliminary data.</text>
</comment>
<dbReference type="PANTHER" id="PTHR22916">
    <property type="entry name" value="GLYCOSYLTRANSFERASE"/>
    <property type="match status" value="1"/>
</dbReference>
<feature type="domain" description="Glycosyltransferase 2-like" evidence="1">
    <location>
        <begin position="9"/>
        <end position="155"/>
    </location>
</feature>
<dbReference type="OrthoDB" id="9802649at2"/>
<dbReference type="CDD" id="cd04196">
    <property type="entry name" value="GT_2_like_d"/>
    <property type="match status" value="1"/>
</dbReference>
<keyword evidence="3" id="KW-1185">Reference proteome</keyword>
<dbReference type="EMBL" id="RPOH01000035">
    <property type="protein sequence ID" value="RPH28131.1"/>
    <property type="molecule type" value="Genomic_DNA"/>
</dbReference>
<dbReference type="InterPro" id="IPR001173">
    <property type="entry name" value="Glyco_trans_2-like"/>
</dbReference>
<dbReference type="RefSeq" id="WP_124024014.1">
    <property type="nucleotide sequence ID" value="NZ_RPOH01000035.1"/>
</dbReference>
<organism evidence="2 3">
    <name type="scientific">Buttiauxella warmboldiae</name>
    <dbReference type="NCBI Taxonomy" id="82993"/>
    <lineage>
        <taxon>Bacteria</taxon>
        <taxon>Pseudomonadati</taxon>
        <taxon>Pseudomonadota</taxon>
        <taxon>Gammaproteobacteria</taxon>
        <taxon>Enterobacterales</taxon>
        <taxon>Enterobacteriaceae</taxon>
        <taxon>Buttiauxella</taxon>
    </lineage>
</organism>
<evidence type="ECO:0000313" key="3">
    <source>
        <dbReference type="Proteomes" id="UP000268615"/>
    </source>
</evidence>
<proteinExistence type="predicted"/>
<evidence type="ECO:0000313" key="2">
    <source>
        <dbReference type="EMBL" id="RPH28131.1"/>
    </source>
</evidence>
<dbReference type="InterPro" id="IPR029044">
    <property type="entry name" value="Nucleotide-diphossugar_trans"/>
</dbReference>
<accession>A0A3N5DLG5</accession>
<dbReference type="Proteomes" id="UP000268615">
    <property type="component" value="Unassembled WGS sequence"/>
</dbReference>
<dbReference type="PANTHER" id="PTHR22916:SF3">
    <property type="entry name" value="UDP-GLCNAC:BETAGAL BETA-1,3-N-ACETYLGLUCOSAMINYLTRANSFERASE-LIKE PROTEIN 1"/>
    <property type="match status" value="1"/>
</dbReference>